<evidence type="ECO:0000313" key="1">
    <source>
        <dbReference type="EMBL" id="MDQ0487272.1"/>
    </source>
</evidence>
<dbReference type="EMBL" id="JAUSWC010000006">
    <property type="protein sequence ID" value="MDQ0487272.1"/>
    <property type="molecule type" value="Genomic_DNA"/>
</dbReference>
<sequence>MTDDAYLVLFDDPAVSLGVPLAAVEDASFLDTPAVRAWLEAQGVTVTSPGLRLLPPEETSAIPEDAERLPVPLGDEELIRVRQLNAPYDVAKMEEELLAYRSSTEGREALLTRAVAAGVPAHRIAELTGEDLTTVKALVH</sequence>
<dbReference type="Proteomes" id="UP001236795">
    <property type="component" value="Unassembled WGS sequence"/>
</dbReference>
<protein>
    <submittedName>
        <fullName evidence="1">Uncharacterized protein</fullName>
    </submittedName>
</protein>
<keyword evidence="2" id="KW-1185">Reference proteome</keyword>
<proteinExistence type="predicted"/>
<dbReference type="RefSeq" id="WP_161107575.1">
    <property type="nucleotide sequence ID" value="NZ_JAUSWC010000006.1"/>
</dbReference>
<comment type="caution">
    <text evidence="1">The sequence shown here is derived from an EMBL/GenBank/DDBJ whole genome shotgun (WGS) entry which is preliminary data.</text>
</comment>
<gene>
    <name evidence="1" type="ORF">QO019_002123</name>
</gene>
<evidence type="ECO:0000313" key="2">
    <source>
        <dbReference type="Proteomes" id="UP001236795"/>
    </source>
</evidence>
<name>A0ABU0KGY1_9ACTN</name>
<organism evidence="1 2">
    <name type="scientific">Streptomyces thermodiastaticus</name>
    <dbReference type="NCBI Taxonomy" id="44061"/>
    <lineage>
        <taxon>Bacteria</taxon>
        <taxon>Bacillati</taxon>
        <taxon>Actinomycetota</taxon>
        <taxon>Actinomycetes</taxon>
        <taxon>Kitasatosporales</taxon>
        <taxon>Streptomycetaceae</taxon>
        <taxon>Streptomyces</taxon>
    </lineage>
</organism>
<reference evidence="1 2" key="1">
    <citation type="submission" date="2023-07" db="EMBL/GenBank/DDBJ databases">
        <title>Genomic Encyclopedia of Type Strains, Phase IV (KMG-IV): sequencing the most valuable type-strain genomes for metagenomic binning, comparative biology and taxonomic classification.</title>
        <authorList>
            <person name="Goeker M."/>
        </authorList>
    </citation>
    <scope>NUCLEOTIDE SEQUENCE [LARGE SCALE GENOMIC DNA]</scope>
    <source>
        <strain evidence="1 2">DSM 40573</strain>
    </source>
</reference>
<dbReference type="Pfam" id="PF19466">
    <property type="entry name" value="DUF6003"/>
    <property type="match status" value="1"/>
</dbReference>
<dbReference type="InterPro" id="IPR046045">
    <property type="entry name" value="DUF6003"/>
</dbReference>
<accession>A0ABU0KGY1</accession>